<feature type="compositionally biased region" description="Acidic residues" evidence="1">
    <location>
        <begin position="709"/>
        <end position="720"/>
    </location>
</feature>
<feature type="region of interest" description="Disordered" evidence="1">
    <location>
        <begin position="261"/>
        <end position="290"/>
    </location>
</feature>
<dbReference type="CDD" id="cd22673">
    <property type="entry name" value="FHA_Ki67"/>
    <property type="match status" value="1"/>
</dbReference>
<evidence type="ECO:0000313" key="4">
    <source>
        <dbReference type="Proteomes" id="UP000814176"/>
    </source>
</evidence>
<feature type="compositionally biased region" description="Basic and acidic residues" evidence="1">
    <location>
        <begin position="390"/>
        <end position="400"/>
    </location>
</feature>
<feature type="region of interest" description="Disordered" evidence="1">
    <location>
        <begin position="553"/>
        <end position="647"/>
    </location>
</feature>
<gene>
    <name evidence="3" type="ORF">C8Q71DRAFT_815258</name>
</gene>
<protein>
    <recommendedName>
        <fullName evidence="2">FHA domain-containing protein</fullName>
    </recommendedName>
</protein>
<feature type="compositionally biased region" description="Acidic residues" evidence="1">
    <location>
        <begin position="407"/>
        <end position="424"/>
    </location>
</feature>
<feature type="region of interest" description="Disordered" evidence="1">
    <location>
        <begin position="168"/>
        <end position="208"/>
    </location>
</feature>
<proteinExistence type="predicted"/>
<feature type="region of interest" description="Disordered" evidence="1">
    <location>
        <begin position="308"/>
        <end position="369"/>
    </location>
</feature>
<feature type="compositionally biased region" description="Low complexity" evidence="1">
    <location>
        <begin position="1060"/>
        <end position="1115"/>
    </location>
</feature>
<feature type="compositionally biased region" description="Acidic residues" evidence="1">
    <location>
        <begin position="805"/>
        <end position="818"/>
    </location>
</feature>
<feature type="compositionally biased region" description="Low complexity" evidence="1">
    <location>
        <begin position="960"/>
        <end position="969"/>
    </location>
</feature>
<dbReference type="Proteomes" id="UP000814176">
    <property type="component" value="Unassembled WGS sequence"/>
</dbReference>
<feature type="domain" description="FHA" evidence="2">
    <location>
        <begin position="34"/>
        <end position="83"/>
    </location>
</feature>
<feature type="compositionally biased region" description="Acidic residues" evidence="1">
    <location>
        <begin position="179"/>
        <end position="192"/>
    </location>
</feature>
<accession>A0ABQ8K587</accession>
<reference evidence="3 4" key="1">
    <citation type="journal article" date="2021" name="Environ. Microbiol.">
        <title>Gene family expansions and transcriptome signatures uncover fungal adaptations to wood decay.</title>
        <authorList>
            <person name="Hage H."/>
            <person name="Miyauchi S."/>
            <person name="Viragh M."/>
            <person name="Drula E."/>
            <person name="Min B."/>
            <person name="Chaduli D."/>
            <person name="Navarro D."/>
            <person name="Favel A."/>
            <person name="Norest M."/>
            <person name="Lesage-Meessen L."/>
            <person name="Balint B."/>
            <person name="Merenyi Z."/>
            <person name="de Eugenio L."/>
            <person name="Morin E."/>
            <person name="Martinez A.T."/>
            <person name="Baldrian P."/>
            <person name="Stursova M."/>
            <person name="Martinez M.J."/>
            <person name="Novotny C."/>
            <person name="Magnuson J.K."/>
            <person name="Spatafora J.W."/>
            <person name="Maurice S."/>
            <person name="Pangilinan J."/>
            <person name="Andreopoulos W."/>
            <person name="LaButti K."/>
            <person name="Hundley H."/>
            <person name="Na H."/>
            <person name="Kuo A."/>
            <person name="Barry K."/>
            <person name="Lipzen A."/>
            <person name="Henrissat B."/>
            <person name="Riley R."/>
            <person name="Ahrendt S."/>
            <person name="Nagy L.G."/>
            <person name="Grigoriev I.V."/>
            <person name="Martin F."/>
            <person name="Rosso M.N."/>
        </authorList>
    </citation>
    <scope>NUCLEOTIDE SEQUENCE [LARGE SCALE GENOMIC DNA]</scope>
    <source>
        <strain evidence="3 4">CIRM-BRFM 1785</strain>
    </source>
</reference>
<feature type="compositionally biased region" description="Pro residues" evidence="1">
    <location>
        <begin position="273"/>
        <end position="284"/>
    </location>
</feature>
<feature type="compositionally biased region" description="Basic and acidic residues" evidence="1">
    <location>
        <begin position="571"/>
        <end position="583"/>
    </location>
</feature>
<dbReference type="SUPFAM" id="SSF49879">
    <property type="entry name" value="SMAD/FHA domain"/>
    <property type="match status" value="1"/>
</dbReference>
<evidence type="ECO:0000313" key="3">
    <source>
        <dbReference type="EMBL" id="KAH9832154.1"/>
    </source>
</evidence>
<dbReference type="GeneID" id="72006829"/>
<name>A0ABQ8K587_9APHY</name>
<dbReference type="Gene3D" id="2.60.200.20">
    <property type="match status" value="1"/>
</dbReference>
<feature type="region of interest" description="Disordered" evidence="1">
    <location>
        <begin position="388"/>
        <end position="435"/>
    </location>
</feature>
<organism evidence="3 4">
    <name type="scientific">Rhodofomes roseus</name>
    <dbReference type="NCBI Taxonomy" id="34475"/>
    <lineage>
        <taxon>Eukaryota</taxon>
        <taxon>Fungi</taxon>
        <taxon>Dikarya</taxon>
        <taxon>Basidiomycota</taxon>
        <taxon>Agaricomycotina</taxon>
        <taxon>Agaricomycetes</taxon>
        <taxon>Polyporales</taxon>
        <taxon>Rhodofomes</taxon>
    </lineage>
</organism>
<dbReference type="SMART" id="SM00240">
    <property type="entry name" value="FHA"/>
    <property type="match status" value="1"/>
</dbReference>
<feature type="compositionally biased region" description="Polar residues" evidence="1">
    <location>
        <begin position="839"/>
        <end position="853"/>
    </location>
</feature>
<dbReference type="InterPro" id="IPR000253">
    <property type="entry name" value="FHA_dom"/>
</dbReference>
<evidence type="ECO:0000259" key="2">
    <source>
        <dbReference type="PROSITE" id="PS50006"/>
    </source>
</evidence>
<comment type="caution">
    <text evidence="3">The sequence shown here is derived from an EMBL/GenBank/DDBJ whole genome shotgun (WGS) entry which is preliminary data.</text>
</comment>
<dbReference type="PANTHER" id="PTHR35711:SF1">
    <property type="entry name" value="ECTODERMAL, ISOFORM F"/>
    <property type="match status" value="1"/>
</dbReference>
<dbReference type="PANTHER" id="PTHR35711">
    <property type="entry name" value="EXPRESSED PROTEIN"/>
    <property type="match status" value="1"/>
</dbReference>
<sequence length="1199" mass="130140">MDASDFGRYGTLYLLKRHEPDAIVAPYPIDEPEVTLGRDTSCSIRLYYAEVSAVHCKVVFNDEGKAFVVVLGTNGLLIDDCPVYPSPTGGAPATVPLPNNSILEVHKKRFRFTYPPKHLRNAFAAIPPTPIASPGSRRRALRMSMITSAKVFSPRPFEDPRRNLEVLQSPLKAVFKPESDDEDDAGDEDDEGDKPVEENQNDGVNAEDIVLVESDHPRVMESEKDLIILDHVTVTEPPPSAVPSPYRSSSYTSPVRIGYAHPSASPSRVKQMPVPPQNWAPPRTPARRMPRASLHRAVLIRSAQKAAMRHEMQREEELDAEEVESIMGDDEEGNDVQMMEDVEEEYEEGEVQVKEEEEQQRRTPMSGWRKSLEAVKGGLGWAFRAASVEAEARSAEDTPHEQTQPAEDVEDDAYEQDMQDEQVEEQYPQHDYENDNEEQDYMETDDMQNTENIYPNLQDEFQEQPEAGPSTPEPSVTPLRPLGRFMTPQTSVFPRPSVQGRYSIGGPTTHNLGGSVSGTGAGPRRVRLVEPWKVSDIVVPAVEEEVKKEEEIMKQERAQSLAPVSTLAGTPRRDRVSEEEKRTIRERRKSALSTPDNFFNGQAPGFRRASAAPSAPLPALFPSAQSTSPKKEHAASLKTEDGTDIGSEEDAGVLLARMRQMVEGVKRRQSTEAGAGGTPRRKSLSPRKRSGFSLLASEPGTHRQGQDAIMEEQEDADENAGADGQVDGAVLPVSKYAGTPQMNDLRHLFAAPGPSATPQLTGVREMFLSQKKTTGVEDTALEGVGEMMATPAGWRSKSAARAQDLEEENEDGAADEEFAPVVPSRNAKGKGVATRRTPRSVNAQKETPASNLGTVDEDDAAASTQVRSSAAKVVRRTRTRTVESDQEATSTSDPRTARSRHARTEEEDEVPELPSRTKSAARKRAVIISDVSEDDAGTNSSKPVRRSTRATSTEPETSRKTPASAATSTRRTRVTRTPAHEEPVAPIPKPSTTRRGLRGKAVEVPAADDDNDPLDSLGPEEAAPAAAKVRRTGRSRIPVGSVKQEDDSPAIPPASDDESAAPPARAVRGRRTAGTPKPAASTSATKSTARSRAAASSKKAITEIPSSSGKSTPGTGEEEDSHAGDKENTPEPQAEDDEPAAAAPVQAKAKTLPASGSRSKGTRSTTKVRGGTEEPVVSKEDSNVKTRVSRKRATTVGKS</sequence>
<feature type="region of interest" description="Disordered" evidence="1">
    <location>
        <begin position="787"/>
        <end position="1199"/>
    </location>
</feature>
<feature type="compositionally biased region" description="Low complexity" evidence="1">
    <location>
        <begin position="1140"/>
        <end position="1167"/>
    </location>
</feature>
<feature type="compositionally biased region" description="Polar residues" evidence="1">
    <location>
        <begin position="591"/>
        <end position="600"/>
    </location>
</feature>
<dbReference type="RefSeq" id="XP_047775173.1">
    <property type="nucleotide sequence ID" value="XM_047926097.1"/>
</dbReference>
<feature type="compositionally biased region" description="Basic residues" evidence="1">
    <location>
        <begin position="679"/>
        <end position="690"/>
    </location>
</feature>
<feature type="compositionally biased region" description="Acidic residues" evidence="1">
    <location>
        <begin position="316"/>
        <end position="358"/>
    </location>
</feature>
<feature type="compositionally biased region" description="Basic and acidic residues" evidence="1">
    <location>
        <begin position="629"/>
        <end position="641"/>
    </location>
</feature>
<feature type="compositionally biased region" description="Low complexity" evidence="1">
    <location>
        <begin position="603"/>
        <end position="624"/>
    </location>
</feature>
<feature type="region of interest" description="Disordered" evidence="1">
    <location>
        <begin position="456"/>
        <end position="523"/>
    </location>
</feature>
<dbReference type="Pfam" id="PF00498">
    <property type="entry name" value="FHA"/>
    <property type="match status" value="1"/>
</dbReference>
<feature type="compositionally biased region" description="Basic and acidic residues" evidence="1">
    <location>
        <begin position="1170"/>
        <end position="1184"/>
    </location>
</feature>
<dbReference type="PROSITE" id="PS50006">
    <property type="entry name" value="FHA_DOMAIN"/>
    <property type="match status" value="1"/>
</dbReference>
<dbReference type="EMBL" id="JADCUA010000022">
    <property type="protein sequence ID" value="KAH9832154.1"/>
    <property type="molecule type" value="Genomic_DNA"/>
</dbReference>
<evidence type="ECO:0000256" key="1">
    <source>
        <dbReference type="SAM" id="MobiDB-lite"/>
    </source>
</evidence>
<dbReference type="InterPro" id="IPR008984">
    <property type="entry name" value="SMAD_FHA_dom_sf"/>
</dbReference>
<keyword evidence="4" id="KW-1185">Reference proteome</keyword>
<feature type="region of interest" description="Disordered" evidence="1">
    <location>
        <begin position="663"/>
        <end position="726"/>
    </location>
</feature>